<dbReference type="PANTHER" id="PTHR33221">
    <property type="entry name" value="WINGED HELIX-TURN-HELIX TRANSCRIPTIONAL REGULATOR, RRF2 FAMILY"/>
    <property type="match status" value="1"/>
</dbReference>
<sequence>MNSEFPAAVHILVYLAHSPSRSANSEELAANVGIHPARVRKTMGCLREQGWVLTREGIGGGYRLAAEPAGIRLSDVYRAACCGGLRPKKNTGSPGSDCVVASGISGAMSGYFDEAERRYLDYFDGVTVQDVLNRIVDGELPGAMMAD</sequence>
<keyword evidence="2" id="KW-1185">Reference proteome</keyword>
<dbReference type="OrthoDB" id="3242805at2"/>
<dbReference type="PROSITE" id="PS51197">
    <property type="entry name" value="HTH_RRF2_2"/>
    <property type="match status" value="1"/>
</dbReference>
<gene>
    <name evidence="1" type="ORF">FFV09_09470</name>
</gene>
<dbReference type="KEGG" id="saca:FFV09_09470"/>
<dbReference type="Proteomes" id="UP000316968">
    <property type="component" value="Chromosome"/>
</dbReference>
<evidence type="ECO:0000313" key="2">
    <source>
        <dbReference type="Proteomes" id="UP000316968"/>
    </source>
</evidence>
<organism evidence="1 2">
    <name type="scientific">Saccharibacillus brassicae</name>
    <dbReference type="NCBI Taxonomy" id="2583377"/>
    <lineage>
        <taxon>Bacteria</taxon>
        <taxon>Bacillati</taxon>
        <taxon>Bacillota</taxon>
        <taxon>Bacilli</taxon>
        <taxon>Bacillales</taxon>
        <taxon>Paenibacillaceae</taxon>
        <taxon>Saccharibacillus</taxon>
    </lineage>
</organism>
<accession>A0A4Y6UTR8</accession>
<dbReference type="Gene3D" id="1.10.10.10">
    <property type="entry name" value="Winged helix-like DNA-binding domain superfamily/Winged helix DNA-binding domain"/>
    <property type="match status" value="1"/>
</dbReference>
<reference evidence="1 2" key="1">
    <citation type="submission" date="2019-06" db="EMBL/GenBank/DDBJ databases">
        <title>Saccharibacillus brassicae sp. nov., an endophytic bacterium isolated from Chinese cabbage seeds (Brassica pekinensis).</title>
        <authorList>
            <person name="Jiang L."/>
            <person name="Lee J."/>
            <person name="Kim S.W."/>
        </authorList>
    </citation>
    <scope>NUCLEOTIDE SEQUENCE [LARGE SCALE GENOMIC DNA]</scope>
    <source>
        <strain evidence="2">KCTC 43072 / ATSA2</strain>
    </source>
</reference>
<dbReference type="SUPFAM" id="SSF46785">
    <property type="entry name" value="Winged helix' DNA-binding domain"/>
    <property type="match status" value="1"/>
</dbReference>
<dbReference type="RefSeq" id="WP_141447606.1">
    <property type="nucleotide sequence ID" value="NZ_CP041217.1"/>
</dbReference>
<protein>
    <submittedName>
        <fullName evidence="1">Rrf2 family transcriptional regulator</fullName>
    </submittedName>
</protein>
<dbReference type="AlphaFoldDB" id="A0A4Y6UTR8"/>
<proteinExistence type="predicted"/>
<dbReference type="PANTHER" id="PTHR33221:SF15">
    <property type="entry name" value="HTH-TYPE TRANSCRIPTIONAL REGULATOR YWGB-RELATED"/>
    <property type="match status" value="1"/>
</dbReference>
<dbReference type="GO" id="GO:0003700">
    <property type="term" value="F:DNA-binding transcription factor activity"/>
    <property type="evidence" value="ECO:0007669"/>
    <property type="project" value="TreeGrafter"/>
</dbReference>
<dbReference type="EMBL" id="CP041217">
    <property type="protein sequence ID" value="QDH21059.1"/>
    <property type="molecule type" value="Genomic_DNA"/>
</dbReference>
<dbReference type="InterPro" id="IPR000944">
    <property type="entry name" value="Tscrpt_reg_Rrf2"/>
</dbReference>
<dbReference type="Pfam" id="PF02082">
    <property type="entry name" value="Rrf2"/>
    <property type="match status" value="1"/>
</dbReference>
<dbReference type="InterPro" id="IPR036390">
    <property type="entry name" value="WH_DNA-bd_sf"/>
</dbReference>
<dbReference type="InterPro" id="IPR036388">
    <property type="entry name" value="WH-like_DNA-bd_sf"/>
</dbReference>
<evidence type="ECO:0000313" key="1">
    <source>
        <dbReference type="EMBL" id="QDH21059.1"/>
    </source>
</evidence>
<name>A0A4Y6UTR8_SACBS</name>
<dbReference type="GO" id="GO:0005829">
    <property type="term" value="C:cytosol"/>
    <property type="evidence" value="ECO:0007669"/>
    <property type="project" value="TreeGrafter"/>
</dbReference>